<name>A0A8J5IPA3_9STRA</name>
<sequence length="672" mass="73703">MPGTQDTRGPFAELVAHFVMKWLFANHKNVQFIIVATPPQERSQEVTLASTINRACAGGSNAVLVYTKCDADFDPRITTKMKAINPENRNIPAFTLPRPRKLDEEGLDYSSPQREMKLSVLRELTSPVKQSKAFAEFVPDSAQLLLRNFRNRSIEFARDALSQAFLSAYLKYNPQESRYTLSTVSELLNILENPDPLMFEDFLGQIQWLVPQSGSISGNHSVQRAVERLNLMEIWSGGALIRCKNEWFSTKCRSKLEQIKRDLNCLYSSVHKYQAVVRKRSENTIVVSGWNLQLGSGSRVFSAIKDFVNAISSRTEDIPTVVLIGFKSVTIKVELRVWANVVIVSPEVFITKIDLSAEGQAPPPVPLCAKPGQNGLHGAPGRPGGNLTVICKELVSSQFVKRSKGQRGGDGQNAGDAIDGAGPEYHLLRLRTDLETLMNRLTSLKEWESVLSYLPVGIRLDERSKRDSPPDVGHMALTAAGSAIAATGVAVSGCLPILAPIVAPTMIPVGTGMIGKGMQRYTQTTLELYRWIEQSKGAVRPGRVGQGGYGGRGGEFYVVESGNEIKICGGASGEQGKHGLSGKSLQTVLLKGTVTQEYGIFGCRRGEPSMTISVEMNDPTQASLSGFSPEQQKATTRNPLMPLSVVENYYEEAFAELKKCFPPCDFPDVEMP</sequence>
<reference evidence="1" key="1">
    <citation type="submission" date="2021-01" db="EMBL/GenBank/DDBJ databases">
        <title>Phytophthora aleatoria, a newly-described species from Pinus radiata is distinct from Phytophthora cactorum isolates based on comparative genomics.</title>
        <authorList>
            <person name="Mcdougal R."/>
            <person name="Panda P."/>
            <person name="Williams N."/>
            <person name="Studholme D.J."/>
        </authorList>
    </citation>
    <scope>NUCLEOTIDE SEQUENCE</scope>
    <source>
        <strain evidence="1">NZFS 4037</strain>
    </source>
</reference>
<dbReference type="EMBL" id="JAENGY010000544">
    <property type="protein sequence ID" value="KAG6960695.1"/>
    <property type="molecule type" value="Genomic_DNA"/>
</dbReference>
<gene>
    <name evidence="1" type="ORF">JG688_00009470</name>
</gene>
<comment type="caution">
    <text evidence="1">The sequence shown here is derived from an EMBL/GenBank/DDBJ whole genome shotgun (WGS) entry which is preliminary data.</text>
</comment>
<evidence type="ECO:0000313" key="1">
    <source>
        <dbReference type="EMBL" id="KAG6960695.1"/>
    </source>
</evidence>
<dbReference type="Proteomes" id="UP000709295">
    <property type="component" value="Unassembled WGS sequence"/>
</dbReference>
<accession>A0A8J5IPA3</accession>
<organism evidence="1 2">
    <name type="scientific">Phytophthora aleatoria</name>
    <dbReference type="NCBI Taxonomy" id="2496075"/>
    <lineage>
        <taxon>Eukaryota</taxon>
        <taxon>Sar</taxon>
        <taxon>Stramenopiles</taxon>
        <taxon>Oomycota</taxon>
        <taxon>Peronosporomycetes</taxon>
        <taxon>Peronosporales</taxon>
        <taxon>Peronosporaceae</taxon>
        <taxon>Phytophthora</taxon>
    </lineage>
</organism>
<dbReference type="AlphaFoldDB" id="A0A8J5IPA3"/>
<keyword evidence="2" id="KW-1185">Reference proteome</keyword>
<protein>
    <submittedName>
        <fullName evidence="1">Uncharacterized protein</fullName>
    </submittedName>
</protein>
<evidence type="ECO:0000313" key="2">
    <source>
        <dbReference type="Proteomes" id="UP000709295"/>
    </source>
</evidence>
<proteinExistence type="predicted"/>